<evidence type="ECO:0000256" key="1">
    <source>
        <dbReference type="ARBA" id="ARBA00006224"/>
    </source>
</evidence>
<dbReference type="GO" id="GO:0007032">
    <property type="term" value="P:endosome organization"/>
    <property type="evidence" value="ECO:0007669"/>
    <property type="project" value="TreeGrafter"/>
</dbReference>
<name>A0A218V630_9PASE</name>
<evidence type="ECO:0000256" key="3">
    <source>
        <dbReference type="ARBA" id="ARBA00029945"/>
    </source>
</evidence>
<accession>A0A218V630</accession>
<gene>
    <name evidence="4" type="ORF">RLOC_00005758</name>
</gene>
<dbReference type="GO" id="GO:0005768">
    <property type="term" value="C:endosome"/>
    <property type="evidence" value="ECO:0007669"/>
    <property type="project" value="TreeGrafter"/>
</dbReference>
<dbReference type="Pfam" id="PF10266">
    <property type="entry name" value="Strumpellin"/>
    <property type="match status" value="1"/>
</dbReference>
<dbReference type="AlphaFoldDB" id="A0A218V630"/>
<organism evidence="4 5">
    <name type="scientific">Lonchura striata</name>
    <name type="common">white-rumped munia</name>
    <dbReference type="NCBI Taxonomy" id="40157"/>
    <lineage>
        <taxon>Eukaryota</taxon>
        <taxon>Metazoa</taxon>
        <taxon>Chordata</taxon>
        <taxon>Craniata</taxon>
        <taxon>Vertebrata</taxon>
        <taxon>Euteleostomi</taxon>
        <taxon>Archelosauria</taxon>
        <taxon>Archosauria</taxon>
        <taxon>Dinosauria</taxon>
        <taxon>Saurischia</taxon>
        <taxon>Theropoda</taxon>
        <taxon>Coelurosauria</taxon>
        <taxon>Aves</taxon>
        <taxon>Neognathae</taxon>
        <taxon>Neoaves</taxon>
        <taxon>Telluraves</taxon>
        <taxon>Australaves</taxon>
        <taxon>Passeriformes</taxon>
        <taxon>Passeroidea</taxon>
        <taxon>Estrildidae</taxon>
        <taxon>Estrildinae</taxon>
        <taxon>Lonchura</taxon>
    </lineage>
</organism>
<dbReference type="GO" id="GO:0140285">
    <property type="term" value="P:endosome fission"/>
    <property type="evidence" value="ECO:0007669"/>
    <property type="project" value="TreeGrafter"/>
</dbReference>
<dbReference type="InterPro" id="IPR019393">
    <property type="entry name" value="WASH_strumpellin"/>
</dbReference>
<dbReference type="PANTHER" id="PTHR15691">
    <property type="entry name" value="WASH COMPLEX SUBUNIT 5"/>
    <property type="match status" value="1"/>
</dbReference>
<evidence type="ECO:0000313" key="5">
    <source>
        <dbReference type="Proteomes" id="UP000197619"/>
    </source>
</evidence>
<dbReference type="EMBL" id="MUZQ01000040">
    <property type="protein sequence ID" value="OWK61535.1"/>
    <property type="molecule type" value="Genomic_DNA"/>
</dbReference>
<dbReference type="GO" id="GO:0030041">
    <property type="term" value="P:actin filament polymerization"/>
    <property type="evidence" value="ECO:0007669"/>
    <property type="project" value="TreeGrafter"/>
</dbReference>
<dbReference type="PANTHER" id="PTHR15691:SF6">
    <property type="entry name" value="WASH COMPLEX SUBUNIT 5"/>
    <property type="match status" value="1"/>
</dbReference>
<sequence>MSLNYDDSTAAGRKTVQLIQALEEVQEFHQLESNLQVCQFLADTRKFLHQMIRTINIKEEVLITMQIVGDLSYAWQLIDSFTSIMQDSIRVSPSMVTKLRATFLKLASALDLPLLRINQANSPDLLSVSQYYSGELVSYVRKVLQIIPESMFTSLLKIIKLQTHDIIEVPTRLDKDKLRDYAQLGPRYEVAKLTHAISIFTEGILMMKTTLVGIIKVDPKQLLEDGIRKELVKRVALALHRGLIFNPRAKPSELMPKLKEMAATMDGFHRSFEYIQDYVNIYGLKIWQEEVSRIINYNVEQECNNFLRTKIQDWQSIYQSTHIPIPKFTPVDESVTFIGRLCREILRITDPKITCYIDQMNTWYDIKTHQEVTNSRLFSEIQDTLGTFGLNGLDRLLCFMIVKELQNFLSMFQKNILRDRRDMEVLEHVQERATELVKSLEGKSCEEQLRELGVFSKEKRMLREYLTTLYNSLKGGCSQYNTPPFLCLCQQVGQMQILRRQITNELNYSCRFDSKHLAAALENLNKAILADIEAHYQNPLLPYPKEDNTLLYEITAYLEAAGIHNPLNKIYITTKRLPYFPTINFLFLISQFPKLQYNRNLGVVCKRPADQIDWLPLVLGLLTLLKQFHSRYTEQFLALIGQFIRSTMEQCTSQKIPEMPADVVGALMFLEDYIRYTKLPRKVRKNSISLNVPLNTPSIFPGKRSGECVLSLHYSQ</sequence>
<protein>
    <recommendedName>
        <fullName evidence="2">WASH complex subunit 5</fullName>
    </recommendedName>
    <alternativeName>
        <fullName evidence="3">WASH complex subunit strumpellin</fullName>
    </alternativeName>
</protein>
<comment type="similarity">
    <text evidence="1">Belongs to the strumpellin family.</text>
</comment>
<keyword evidence="5" id="KW-1185">Reference proteome</keyword>
<evidence type="ECO:0000313" key="4">
    <source>
        <dbReference type="EMBL" id="OWK61535.1"/>
    </source>
</evidence>
<reference evidence="4 5" key="1">
    <citation type="submission" date="2017-05" db="EMBL/GenBank/DDBJ databases">
        <title>Genome of assembly of the Bengalese finch, Lonchura striata domestica.</title>
        <authorList>
            <person name="Colquitt B.M."/>
            <person name="Brainard M.S."/>
        </authorList>
    </citation>
    <scope>NUCLEOTIDE SEQUENCE [LARGE SCALE GENOMIC DNA]</scope>
    <source>
        <strain evidence="4">White83orange57</strain>
    </source>
</reference>
<proteinExistence type="inferred from homology"/>
<dbReference type="STRING" id="299123.ENSLSDP00000000760"/>
<dbReference type="GO" id="GO:0051125">
    <property type="term" value="P:regulation of actin nucleation"/>
    <property type="evidence" value="ECO:0007669"/>
    <property type="project" value="TreeGrafter"/>
</dbReference>
<evidence type="ECO:0000256" key="2">
    <source>
        <dbReference type="ARBA" id="ARBA00013581"/>
    </source>
</evidence>
<dbReference type="Proteomes" id="UP000197619">
    <property type="component" value="Unassembled WGS sequence"/>
</dbReference>
<dbReference type="GO" id="GO:0071203">
    <property type="term" value="C:WASH complex"/>
    <property type="evidence" value="ECO:0007669"/>
    <property type="project" value="InterPro"/>
</dbReference>
<comment type="caution">
    <text evidence="4">The sequence shown here is derived from an EMBL/GenBank/DDBJ whole genome shotgun (WGS) entry which is preliminary data.</text>
</comment>